<sequence length="317" mass="34820">MIEACSRRRTAQHRAPRVVPAWSPDVGRWRRQPSFQKVWTRPEDVRHPPSLGLPRHVGSQSKSWLPLTRAGQAGVRDLCQNRPMPVIPGYEDDPLVDGAYLTDEPLFWACHLLQCTNGVEEPLCAGFGVSKDDLLQFFERVSAQHRWPVLSVPLSAGHVLHVLYRNLPGEGGYDYLLHRPDWTATVPLARVEGCFRGPGLCWPELLAVAHKAAEAGSAARLDPQTFLLLLPIMSDADLPEDADDVLAAMLTACGATGETGALARILLEEQSCWGPQPWTLTPAGRISESRYAFRRPGEMSSDMLAQVSLLLGPGGNA</sequence>
<keyword evidence="2" id="KW-1185">Reference proteome</keyword>
<comment type="caution">
    <text evidence="1">The sequence shown here is derived from an EMBL/GenBank/DDBJ whole genome shotgun (WGS) entry which is preliminary data.</text>
</comment>
<dbReference type="Proteomes" id="UP000317685">
    <property type="component" value="Unassembled WGS sequence"/>
</dbReference>
<dbReference type="EMBL" id="VIWZ01000001">
    <property type="protein sequence ID" value="TWG18981.1"/>
    <property type="molecule type" value="Genomic_DNA"/>
</dbReference>
<name>A0A561W535_9ACTN</name>
<dbReference type="AlphaFoldDB" id="A0A561W535"/>
<organism evidence="1 2">
    <name type="scientific">Micromonospora taraxaci</name>
    <dbReference type="NCBI Taxonomy" id="1316803"/>
    <lineage>
        <taxon>Bacteria</taxon>
        <taxon>Bacillati</taxon>
        <taxon>Actinomycetota</taxon>
        <taxon>Actinomycetes</taxon>
        <taxon>Micromonosporales</taxon>
        <taxon>Micromonosporaceae</taxon>
        <taxon>Micromonospora</taxon>
    </lineage>
</organism>
<evidence type="ECO:0000313" key="1">
    <source>
        <dbReference type="EMBL" id="TWG18981.1"/>
    </source>
</evidence>
<protein>
    <submittedName>
        <fullName evidence="1">Uncharacterized protein</fullName>
    </submittedName>
</protein>
<gene>
    <name evidence="1" type="ORF">FHU34_114356</name>
</gene>
<proteinExistence type="predicted"/>
<evidence type="ECO:0000313" key="2">
    <source>
        <dbReference type="Proteomes" id="UP000317685"/>
    </source>
</evidence>
<accession>A0A561W535</accession>
<reference evidence="1 2" key="1">
    <citation type="submission" date="2019-06" db="EMBL/GenBank/DDBJ databases">
        <title>Sequencing the genomes of 1000 actinobacteria strains.</title>
        <authorList>
            <person name="Klenk H.-P."/>
        </authorList>
    </citation>
    <scope>NUCLEOTIDE SEQUENCE [LARGE SCALE GENOMIC DNA]</scope>
    <source>
        <strain evidence="1 2">DSM 45885</strain>
    </source>
</reference>